<evidence type="ECO:0000256" key="1">
    <source>
        <dbReference type="ARBA" id="ARBA00008314"/>
    </source>
</evidence>
<feature type="domain" description="Myosin motor" evidence="6">
    <location>
        <begin position="55"/>
        <end position="96"/>
    </location>
</feature>
<keyword evidence="5" id="KW-0009">Actin-binding</keyword>
<dbReference type="GO" id="GO:0000146">
    <property type="term" value="F:microfilament motor activity"/>
    <property type="evidence" value="ECO:0007669"/>
    <property type="project" value="TreeGrafter"/>
</dbReference>
<dbReference type="GO" id="GO:0005737">
    <property type="term" value="C:cytoplasm"/>
    <property type="evidence" value="ECO:0007669"/>
    <property type="project" value="TreeGrafter"/>
</dbReference>
<dbReference type="AlphaFoldDB" id="A0A2G9U844"/>
<dbReference type="Gene3D" id="1.20.5.4820">
    <property type="match status" value="1"/>
</dbReference>
<evidence type="ECO:0000256" key="5">
    <source>
        <dbReference type="ARBA" id="ARBA00023203"/>
    </source>
</evidence>
<dbReference type="GO" id="GO:0007015">
    <property type="term" value="P:actin filament organization"/>
    <property type="evidence" value="ECO:0007669"/>
    <property type="project" value="TreeGrafter"/>
</dbReference>
<sequence>DPLNDSAVAVLKTSDKNSLIHQIWEDYITDVDREESASRDIRDGFGPVNHRKLWTLTCNGVLEGIRICRKGFPNRMTFADFRFRYAILAADEAAGNDVAEVFFRTGIVARMEELRDAALAKVIIKFQCAKFCWTGLTNTYNTSQFHVEIKRKSFLDYSREV</sequence>
<gene>
    <name evidence="7" type="ORF">TELCIR_11868</name>
</gene>
<keyword evidence="2" id="KW-0547">Nucleotide-binding</keyword>
<evidence type="ECO:0000256" key="4">
    <source>
        <dbReference type="ARBA" id="ARBA00023054"/>
    </source>
</evidence>
<name>A0A2G9U844_TELCI</name>
<dbReference type="GO" id="GO:0016459">
    <property type="term" value="C:myosin complex"/>
    <property type="evidence" value="ECO:0007669"/>
    <property type="project" value="InterPro"/>
</dbReference>
<organism evidence="7 8">
    <name type="scientific">Teladorsagia circumcincta</name>
    <name type="common">Brown stomach worm</name>
    <name type="synonym">Ostertagia circumcincta</name>
    <dbReference type="NCBI Taxonomy" id="45464"/>
    <lineage>
        <taxon>Eukaryota</taxon>
        <taxon>Metazoa</taxon>
        <taxon>Ecdysozoa</taxon>
        <taxon>Nematoda</taxon>
        <taxon>Chromadorea</taxon>
        <taxon>Rhabditida</taxon>
        <taxon>Rhabditina</taxon>
        <taxon>Rhabditomorpha</taxon>
        <taxon>Strongyloidea</taxon>
        <taxon>Trichostrongylidae</taxon>
        <taxon>Teladorsagia</taxon>
    </lineage>
</organism>
<comment type="similarity">
    <text evidence="1">Belongs to the TRAFAC class myosin-kinesin ATPase superfamily. Myosin family.</text>
</comment>
<dbReference type="PANTHER" id="PTHR13140">
    <property type="entry name" value="MYOSIN"/>
    <property type="match status" value="1"/>
</dbReference>
<dbReference type="OrthoDB" id="6108017at2759"/>
<dbReference type="Proteomes" id="UP000230423">
    <property type="component" value="Unassembled WGS sequence"/>
</dbReference>
<evidence type="ECO:0000256" key="2">
    <source>
        <dbReference type="ARBA" id="ARBA00022741"/>
    </source>
</evidence>
<protein>
    <recommendedName>
        <fullName evidence="6">Myosin motor domain-containing protein</fullName>
    </recommendedName>
</protein>
<dbReference type="GO" id="GO:0016020">
    <property type="term" value="C:membrane"/>
    <property type="evidence" value="ECO:0007669"/>
    <property type="project" value="TreeGrafter"/>
</dbReference>
<dbReference type="InterPro" id="IPR001609">
    <property type="entry name" value="Myosin_head_motor_dom-like"/>
</dbReference>
<keyword evidence="3" id="KW-0067">ATP-binding</keyword>
<evidence type="ECO:0000313" key="7">
    <source>
        <dbReference type="EMBL" id="PIO66421.1"/>
    </source>
</evidence>
<accession>A0A2G9U844</accession>
<reference evidence="7 8" key="1">
    <citation type="submission" date="2015-09" db="EMBL/GenBank/DDBJ databases">
        <title>Draft genome of the parasitic nematode Teladorsagia circumcincta isolate WARC Sus (inbred).</title>
        <authorList>
            <person name="Mitreva M."/>
        </authorList>
    </citation>
    <scope>NUCLEOTIDE SEQUENCE [LARGE SCALE GENOMIC DNA]</scope>
    <source>
        <strain evidence="7 8">S</strain>
    </source>
</reference>
<dbReference type="SUPFAM" id="SSF52540">
    <property type="entry name" value="P-loop containing nucleoside triphosphate hydrolases"/>
    <property type="match status" value="1"/>
</dbReference>
<evidence type="ECO:0000313" key="8">
    <source>
        <dbReference type="Proteomes" id="UP000230423"/>
    </source>
</evidence>
<dbReference type="Pfam" id="PF00063">
    <property type="entry name" value="Myosin_head"/>
    <property type="match status" value="1"/>
</dbReference>
<proteinExistence type="inferred from homology"/>
<keyword evidence="8" id="KW-1185">Reference proteome</keyword>
<keyword evidence="4" id="KW-0175">Coiled coil</keyword>
<dbReference type="Gene3D" id="6.20.240.20">
    <property type="match status" value="1"/>
</dbReference>
<dbReference type="GO" id="GO:0051015">
    <property type="term" value="F:actin filament binding"/>
    <property type="evidence" value="ECO:0007669"/>
    <property type="project" value="TreeGrafter"/>
</dbReference>
<dbReference type="InterPro" id="IPR027417">
    <property type="entry name" value="P-loop_NTPase"/>
</dbReference>
<evidence type="ECO:0000259" key="6">
    <source>
        <dbReference type="Pfam" id="PF00063"/>
    </source>
</evidence>
<dbReference type="PANTHER" id="PTHR13140:SF857">
    <property type="entry name" value="MYOSIN-11"/>
    <property type="match status" value="1"/>
</dbReference>
<dbReference type="EMBL" id="KZ348280">
    <property type="protein sequence ID" value="PIO66421.1"/>
    <property type="molecule type" value="Genomic_DNA"/>
</dbReference>
<evidence type="ECO:0000256" key="3">
    <source>
        <dbReference type="ARBA" id="ARBA00022840"/>
    </source>
</evidence>
<dbReference type="GO" id="GO:0005524">
    <property type="term" value="F:ATP binding"/>
    <property type="evidence" value="ECO:0007669"/>
    <property type="project" value="UniProtKB-KW"/>
</dbReference>
<feature type="non-terminal residue" evidence="7">
    <location>
        <position position="1"/>
    </location>
</feature>